<keyword evidence="12" id="KW-1185">Reference proteome</keyword>
<dbReference type="RefSeq" id="WP_394850361.1">
    <property type="nucleotide sequence ID" value="NZ_CP089982.1"/>
</dbReference>
<evidence type="ECO:0000256" key="3">
    <source>
        <dbReference type="ARBA" id="ARBA00022741"/>
    </source>
</evidence>
<keyword evidence="6 7" id="KW-0030">Aminoacyl-tRNA synthetase</keyword>
<gene>
    <name evidence="11" type="ORF">LZC95_23250</name>
</gene>
<evidence type="ECO:0000313" key="11">
    <source>
        <dbReference type="EMBL" id="WXA99719.1"/>
    </source>
</evidence>
<dbReference type="Gene3D" id="1.10.730.10">
    <property type="entry name" value="Isoleucyl-tRNA Synthetase, Domain 1"/>
    <property type="match status" value="1"/>
</dbReference>
<dbReference type="Pfam" id="PF19303">
    <property type="entry name" value="Anticodon_3"/>
    <property type="match status" value="1"/>
</dbReference>
<evidence type="ECO:0000256" key="4">
    <source>
        <dbReference type="ARBA" id="ARBA00022840"/>
    </source>
</evidence>
<evidence type="ECO:0000256" key="7">
    <source>
        <dbReference type="RuleBase" id="RU363039"/>
    </source>
</evidence>
<dbReference type="InterPro" id="IPR015413">
    <property type="entry name" value="Methionyl/Leucyl_tRNA_Synth"/>
</dbReference>
<accession>A0ABZ2KMI1</accession>
<protein>
    <recommendedName>
        <fullName evidence="1">methionine--tRNA ligase</fullName>
        <ecNumber evidence="1">6.1.1.10</ecNumber>
    </recommendedName>
</protein>
<proteinExistence type="inferred from homology"/>
<feature type="domain" description="Aminoacyl-tRNA synthetase class Ia" evidence="8">
    <location>
        <begin position="10"/>
        <end position="56"/>
    </location>
</feature>
<organism evidence="11 12">
    <name type="scientific">Pendulispora brunnea</name>
    <dbReference type="NCBI Taxonomy" id="2905690"/>
    <lineage>
        <taxon>Bacteria</taxon>
        <taxon>Pseudomonadati</taxon>
        <taxon>Myxococcota</taxon>
        <taxon>Myxococcia</taxon>
        <taxon>Myxococcales</taxon>
        <taxon>Sorangiineae</taxon>
        <taxon>Pendulisporaceae</taxon>
        <taxon>Pendulispora</taxon>
    </lineage>
</organism>
<dbReference type="PANTHER" id="PTHR43326:SF1">
    <property type="entry name" value="METHIONINE--TRNA LIGASE, MITOCHONDRIAL"/>
    <property type="match status" value="1"/>
</dbReference>
<dbReference type="InterPro" id="IPR023457">
    <property type="entry name" value="Met-tRNA_synth_2"/>
</dbReference>
<dbReference type="EC" id="6.1.1.10" evidence="1"/>
<evidence type="ECO:0000256" key="6">
    <source>
        <dbReference type="ARBA" id="ARBA00023146"/>
    </source>
</evidence>
<keyword evidence="4 7" id="KW-0067">ATP-binding</keyword>
<evidence type="ECO:0000259" key="8">
    <source>
        <dbReference type="Pfam" id="PF00133"/>
    </source>
</evidence>
<evidence type="ECO:0000256" key="5">
    <source>
        <dbReference type="ARBA" id="ARBA00022917"/>
    </source>
</evidence>
<evidence type="ECO:0000259" key="9">
    <source>
        <dbReference type="Pfam" id="PF09334"/>
    </source>
</evidence>
<evidence type="ECO:0000256" key="1">
    <source>
        <dbReference type="ARBA" id="ARBA00012838"/>
    </source>
</evidence>
<dbReference type="InterPro" id="IPR002300">
    <property type="entry name" value="aa-tRNA-synth_Ia"/>
</dbReference>
<dbReference type="EMBL" id="CP089982">
    <property type="protein sequence ID" value="WXA99719.1"/>
    <property type="molecule type" value="Genomic_DNA"/>
</dbReference>
<keyword evidence="3 7" id="KW-0547">Nucleotide-binding</keyword>
<dbReference type="Pfam" id="PF00133">
    <property type="entry name" value="tRNA-synt_1"/>
    <property type="match status" value="1"/>
</dbReference>
<sequence>MTRKAVFVSTAIPYVNAAPHLGFALEVILADAFARHARASGAEVRFVSGTDDNSLKNVRAAEAAGLSPRAFVDAHAEHYRDLQPLLGASFDDFVRTSADPRHADAVQALWEACARAGDLEKRTYQGLYCVGCEAFYEPSELVDGVCAEHGSAPEVVEEENWFFRLSRYQARISEAIASGELRIHPPWRGREIAQFVAAGLRDVSVSRSRARARGWGISVPGDPEQVIYVWFDGLAYYLTSGFWTGTERRIQVVGKGIARFHAVLWPALLLAAGLPLPTDLCVHGYLTVKGRKIGKSAGNGIEPQAVVARYGADALRYYLLRHVGPSQDADVNEDRLTAVYTSELADALGNLVSRTLGLVRRLPGGIAPEGASDDALSARARALPKAVDDACERLAPDDALRAIWTLVAAANKHLSDGAPWSAASAREAWAVLHPTLTAIEAIGRALVPFLPTTAEAIARALENPTAAAPVLFPKTNLNLEEDSCPRGT</sequence>
<dbReference type="SUPFAM" id="SSF47323">
    <property type="entry name" value="Anticodon-binding domain of a subclass of class I aminoacyl-tRNA synthetases"/>
    <property type="match status" value="1"/>
</dbReference>
<dbReference type="Gene3D" id="3.40.50.620">
    <property type="entry name" value="HUPs"/>
    <property type="match status" value="1"/>
</dbReference>
<name>A0ABZ2KMI1_9BACT</name>
<keyword evidence="2 7" id="KW-0436">Ligase</keyword>
<dbReference type="SUPFAM" id="SSF52374">
    <property type="entry name" value="Nucleotidylyl transferase"/>
    <property type="match status" value="1"/>
</dbReference>
<dbReference type="InterPro" id="IPR009080">
    <property type="entry name" value="tRNAsynth_Ia_anticodon-bd"/>
</dbReference>
<evidence type="ECO:0000313" key="12">
    <source>
        <dbReference type="Proteomes" id="UP001379533"/>
    </source>
</evidence>
<dbReference type="InterPro" id="IPR033911">
    <property type="entry name" value="MetRS_core"/>
</dbReference>
<dbReference type="PANTHER" id="PTHR43326">
    <property type="entry name" value="METHIONYL-TRNA SYNTHETASE"/>
    <property type="match status" value="1"/>
</dbReference>
<keyword evidence="5 7" id="KW-0648">Protein biosynthesis</keyword>
<dbReference type="Gene3D" id="2.170.220.10">
    <property type="match status" value="1"/>
</dbReference>
<feature type="domain" description="Methionyl/Leucyl tRNA synthetase" evidence="9">
    <location>
        <begin position="129"/>
        <end position="356"/>
    </location>
</feature>
<evidence type="ECO:0000256" key="2">
    <source>
        <dbReference type="ARBA" id="ARBA00022598"/>
    </source>
</evidence>
<dbReference type="InterPro" id="IPR041872">
    <property type="entry name" value="Anticodon_Met"/>
</dbReference>
<dbReference type="GO" id="GO:0016874">
    <property type="term" value="F:ligase activity"/>
    <property type="evidence" value="ECO:0007669"/>
    <property type="project" value="UniProtKB-KW"/>
</dbReference>
<evidence type="ECO:0000259" key="10">
    <source>
        <dbReference type="Pfam" id="PF19303"/>
    </source>
</evidence>
<dbReference type="InterPro" id="IPR014729">
    <property type="entry name" value="Rossmann-like_a/b/a_fold"/>
</dbReference>
<comment type="similarity">
    <text evidence="7">Belongs to the class-I aminoacyl-tRNA synthetase family.</text>
</comment>
<dbReference type="PRINTS" id="PR01041">
    <property type="entry name" value="TRNASYNTHMET"/>
</dbReference>
<dbReference type="Pfam" id="PF09334">
    <property type="entry name" value="tRNA-synt_1g"/>
    <property type="match status" value="1"/>
</dbReference>
<reference evidence="11 12" key="1">
    <citation type="submission" date="2021-12" db="EMBL/GenBank/DDBJ databases">
        <title>Discovery of the Pendulisporaceae a myxobacterial family with distinct sporulation behavior and unique specialized metabolism.</title>
        <authorList>
            <person name="Garcia R."/>
            <person name="Popoff A."/>
            <person name="Bader C.D."/>
            <person name="Loehr J."/>
            <person name="Walesch S."/>
            <person name="Walt C."/>
            <person name="Boldt J."/>
            <person name="Bunk B."/>
            <person name="Haeckl F.J.F.P.J."/>
            <person name="Gunesch A.P."/>
            <person name="Birkelbach J."/>
            <person name="Nuebel U."/>
            <person name="Pietschmann T."/>
            <person name="Bach T."/>
            <person name="Mueller R."/>
        </authorList>
    </citation>
    <scope>NUCLEOTIDE SEQUENCE [LARGE SCALE GENOMIC DNA]</scope>
    <source>
        <strain evidence="11 12">MSr12523</strain>
    </source>
</reference>
<feature type="domain" description="Methionyl-tRNA synthetase anticodon-binding" evidence="10">
    <location>
        <begin position="374"/>
        <end position="466"/>
    </location>
</feature>
<dbReference type="Proteomes" id="UP001379533">
    <property type="component" value="Chromosome"/>
</dbReference>